<evidence type="ECO:0000313" key="1">
    <source>
        <dbReference type="EMBL" id="VFJ43621.1"/>
    </source>
</evidence>
<dbReference type="Gene3D" id="3.40.50.1820">
    <property type="entry name" value="alpha/beta hydrolase"/>
    <property type="match status" value="1"/>
</dbReference>
<reference evidence="1" key="1">
    <citation type="submission" date="2019-02" db="EMBL/GenBank/DDBJ databases">
        <authorList>
            <person name="Gruber-Vodicka R. H."/>
            <person name="Seah K. B. B."/>
        </authorList>
    </citation>
    <scope>NUCLEOTIDE SEQUENCE</scope>
    <source>
        <strain evidence="2">BECK_DK161</strain>
        <strain evidence="1">BECK_DK47</strain>
    </source>
</reference>
<name>A0A450RWT6_9GAMM</name>
<accession>A0A450RWT6</accession>
<dbReference type="Pfam" id="PF05728">
    <property type="entry name" value="UPF0227"/>
    <property type="match status" value="1"/>
</dbReference>
<protein>
    <submittedName>
        <fullName evidence="1">Predicted esterase of the alpha/beta hydrolase fold</fullName>
    </submittedName>
</protein>
<proteinExistence type="predicted"/>
<dbReference type="EMBL" id="CAADEY010000012">
    <property type="protein sequence ID" value="VFJ45728.1"/>
    <property type="molecule type" value="Genomic_DNA"/>
</dbReference>
<dbReference type="AlphaFoldDB" id="A0A450RWT6"/>
<dbReference type="SUPFAM" id="SSF53474">
    <property type="entry name" value="alpha/beta-Hydrolases"/>
    <property type="match status" value="1"/>
</dbReference>
<keyword evidence="1" id="KW-0378">Hydrolase</keyword>
<organism evidence="1">
    <name type="scientific">Candidatus Kentrum sp. DK</name>
    <dbReference type="NCBI Taxonomy" id="2126562"/>
    <lineage>
        <taxon>Bacteria</taxon>
        <taxon>Pseudomonadati</taxon>
        <taxon>Pseudomonadota</taxon>
        <taxon>Gammaproteobacteria</taxon>
        <taxon>Candidatus Kentrum</taxon>
    </lineage>
</organism>
<gene>
    <name evidence="1" type="ORF">BECKDK2373B_GA0170837_10068</name>
    <name evidence="2" type="ORF">BECKDK2373C_GA0170839_101251</name>
</gene>
<evidence type="ECO:0000313" key="2">
    <source>
        <dbReference type="EMBL" id="VFJ45728.1"/>
    </source>
</evidence>
<sequence length="172" mass="18970">MNTTNGIVYFAHGQESGPWGTKIQYLAEIAKEKGFQVESPDYTHLPDPDHRVRQLIAQVHRGKGKLVLVGSSAGGYVSAVASASIEPHGLFLLAPAVSLRGFGAQNPQPSARRRWIVQGWNDDVVSPQSVIAFARQHKMQLHLLNGDHRLVDVLPEVGMLFELFLRQIIGDE</sequence>
<dbReference type="GO" id="GO:0016787">
    <property type="term" value="F:hydrolase activity"/>
    <property type="evidence" value="ECO:0007669"/>
    <property type="project" value="UniProtKB-KW"/>
</dbReference>
<dbReference type="InterPro" id="IPR008886">
    <property type="entry name" value="UPF0227/Esterase_YqiA"/>
</dbReference>
<dbReference type="EMBL" id="CAADEX010000006">
    <property type="protein sequence ID" value="VFJ43621.1"/>
    <property type="molecule type" value="Genomic_DNA"/>
</dbReference>
<dbReference type="InterPro" id="IPR029058">
    <property type="entry name" value="AB_hydrolase_fold"/>
</dbReference>